<feature type="domain" description="Agglutinin C-terminal" evidence="3">
    <location>
        <begin position="213"/>
        <end position="307"/>
    </location>
</feature>
<accession>A0A0C3K7Q3</accession>
<evidence type="ECO:0000313" key="5">
    <source>
        <dbReference type="Proteomes" id="UP000054248"/>
    </source>
</evidence>
<dbReference type="Gene3D" id="3.30.460.70">
    <property type="match status" value="1"/>
</dbReference>
<dbReference type="Pfam" id="PF14200">
    <property type="entry name" value="RicinB_lectin_2"/>
    <property type="match status" value="1"/>
</dbReference>
<dbReference type="InterPro" id="IPR040600">
    <property type="entry name" value="Agglutinin_C"/>
</dbReference>
<dbReference type="Proteomes" id="UP000054248">
    <property type="component" value="Unassembled WGS sequence"/>
</dbReference>
<feature type="region of interest" description="Disordered" evidence="1">
    <location>
        <begin position="1"/>
        <end position="31"/>
    </location>
</feature>
<dbReference type="InterPro" id="IPR038765">
    <property type="entry name" value="Papain-like_cys_pep_sf"/>
</dbReference>
<organism evidence="4 5">
    <name type="scientific">Tulasnella calospora MUT 4182</name>
    <dbReference type="NCBI Taxonomy" id="1051891"/>
    <lineage>
        <taxon>Eukaryota</taxon>
        <taxon>Fungi</taxon>
        <taxon>Dikarya</taxon>
        <taxon>Basidiomycota</taxon>
        <taxon>Agaricomycotina</taxon>
        <taxon>Agaricomycetes</taxon>
        <taxon>Cantharellales</taxon>
        <taxon>Tulasnellaceae</taxon>
        <taxon>Tulasnella</taxon>
    </lineage>
</organism>
<reference evidence="4 5" key="1">
    <citation type="submission" date="2014-04" db="EMBL/GenBank/DDBJ databases">
        <authorList>
            <consortium name="DOE Joint Genome Institute"/>
            <person name="Kuo A."/>
            <person name="Girlanda M."/>
            <person name="Perotto S."/>
            <person name="Kohler A."/>
            <person name="Nagy L.G."/>
            <person name="Floudas D."/>
            <person name="Copeland A."/>
            <person name="Barry K.W."/>
            <person name="Cichocki N."/>
            <person name="Veneault-Fourrey C."/>
            <person name="LaButti K."/>
            <person name="Lindquist E.A."/>
            <person name="Lipzen A."/>
            <person name="Lundell T."/>
            <person name="Morin E."/>
            <person name="Murat C."/>
            <person name="Sun H."/>
            <person name="Tunlid A."/>
            <person name="Henrissat B."/>
            <person name="Grigoriev I.V."/>
            <person name="Hibbett D.S."/>
            <person name="Martin F."/>
            <person name="Nordberg H.P."/>
            <person name="Cantor M.N."/>
            <person name="Hua S.X."/>
        </authorList>
    </citation>
    <scope>NUCLEOTIDE SEQUENCE [LARGE SCALE GENOMIC DNA]</scope>
    <source>
        <strain evidence="4 5">MUT 4182</strain>
    </source>
</reference>
<protein>
    <submittedName>
        <fullName evidence="4">Carbohydrate-binding module family 13 protein</fullName>
    </submittedName>
</protein>
<dbReference type="InterPro" id="IPR000772">
    <property type="entry name" value="Ricin_B_lectin"/>
</dbReference>
<dbReference type="OrthoDB" id="3249735at2759"/>
<feature type="compositionally biased region" description="Basic and acidic residues" evidence="1">
    <location>
        <begin position="8"/>
        <end position="17"/>
    </location>
</feature>
<feature type="domain" description="Ricin B lectin" evidence="2">
    <location>
        <begin position="36"/>
        <end position="117"/>
    </location>
</feature>
<dbReference type="InterPro" id="IPR035992">
    <property type="entry name" value="Ricin_B-like_lectins"/>
</dbReference>
<dbReference type="HOGENOM" id="CLU_043578_0_0_1"/>
<dbReference type="SUPFAM" id="SSF54001">
    <property type="entry name" value="Cysteine proteinases"/>
    <property type="match status" value="1"/>
</dbReference>
<reference evidence="5" key="2">
    <citation type="submission" date="2015-01" db="EMBL/GenBank/DDBJ databases">
        <title>Evolutionary Origins and Diversification of the Mycorrhizal Mutualists.</title>
        <authorList>
            <consortium name="DOE Joint Genome Institute"/>
            <consortium name="Mycorrhizal Genomics Consortium"/>
            <person name="Kohler A."/>
            <person name="Kuo A."/>
            <person name="Nagy L.G."/>
            <person name="Floudas D."/>
            <person name="Copeland A."/>
            <person name="Barry K.W."/>
            <person name="Cichocki N."/>
            <person name="Veneault-Fourrey C."/>
            <person name="LaButti K."/>
            <person name="Lindquist E.A."/>
            <person name="Lipzen A."/>
            <person name="Lundell T."/>
            <person name="Morin E."/>
            <person name="Murat C."/>
            <person name="Riley R."/>
            <person name="Ohm R."/>
            <person name="Sun H."/>
            <person name="Tunlid A."/>
            <person name="Henrissat B."/>
            <person name="Grigoriev I.V."/>
            <person name="Hibbett D.S."/>
            <person name="Martin F."/>
        </authorList>
    </citation>
    <scope>NUCLEOTIDE SEQUENCE [LARGE SCALE GENOMIC DNA]</scope>
    <source>
        <strain evidence="5">MUT 4182</strain>
    </source>
</reference>
<sequence length="325" mass="37122">MVSGNDDPPSKVGREETEGQPPGYEGSDGQASHFREGLYILTNQKSRSTLDLCGGDPAPGTHVLGYEQHLYCDNANQLWVIKQDGLNDTYTLRNFLTGTYLDLLGGKPENASQVVGWSRQLNGDSRANQEWRIKETEHHYTLQCSRTDTFLEIPGGDPSNRVDAKCSKASEEQDHQLWILELASRTGAEIKALFRSWKPDLLLFQPYDESAQYFVLRNETRTNLWKAANLLRQPVRSHFFDYDDFVIRMKEAATRWVTNRYKADIRGYSVLFGIIYGEDRKGSRAYNWYLSPDMRSLVFFDAQIGKEYGPATLDEFGFQPTLAIF</sequence>
<dbReference type="SUPFAM" id="SSF50370">
    <property type="entry name" value="Ricin B-like lectins"/>
    <property type="match status" value="1"/>
</dbReference>
<dbReference type="Gene3D" id="2.80.10.50">
    <property type="match status" value="1"/>
</dbReference>
<keyword evidence="5" id="KW-1185">Reference proteome</keyword>
<dbReference type="PROSITE" id="PS50231">
    <property type="entry name" value="RICIN_B_LECTIN"/>
    <property type="match status" value="1"/>
</dbReference>
<name>A0A0C3K7Q3_9AGAM</name>
<evidence type="ECO:0000259" key="2">
    <source>
        <dbReference type="Pfam" id="PF14200"/>
    </source>
</evidence>
<proteinExistence type="predicted"/>
<gene>
    <name evidence="4" type="ORF">M407DRAFT_172301</name>
</gene>
<evidence type="ECO:0000259" key="3">
    <source>
        <dbReference type="Pfam" id="PF18021"/>
    </source>
</evidence>
<dbReference type="Pfam" id="PF18021">
    <property type="entry name" value="Agglutinin_C"/>
    <property type="match status" value="1"/>
</dbReference>
<evidence type="ECO:0000313" key="4">
    <source>
        <dbReference type="EMBL" id="KIO17418.1"/>
    </source>
</evidence>
<dbReference type="AlphaFoldDB" id="A0A0C3K7Q3"/>
<dbReference type="EMBL" id="KN823386">
    <property type="protein sequence ID" value="KIO17418.1"/>
    <property type="molecule type" value="Genomic_DNA"/>
</dbReference>
<evidence type="ECO:0000256" key="1">
    <source>
        <dbReference type="SAM" id="MobiDB-lite"/>
    </source>
</evidence>